<dbReference type="NCBIfam" id="TIGR00231">
    <property type="entry name" value="small_GTP"/>
    <property type="match status" value="1"/>
</dbReference>
<dbReference type="PANTHER" id="PTHR42714:SF2">
    <property type="entry name" value="TRNA MODIFICATION GTPASE GTPBP3, MITOCHONDRIAL"/>
    <property type="match status" value="1"/>
</dbReference>
<dbReference type="GO" id="GO:0005829">
    <property type="term" value="C:cytosol"/>
    <property type="evidence" value="ECO:0007669"/>
    <property type="project" value="TreeGrafter"/>
</dbReference>
<reference evidence="7" key="1">
    <citation type="submission" date="2020-06" db="EMBL/GenBank/DDBJ databases">
        <authorList>
            <person name="Li T."/>
            <person name="Hu X."/>
            <person name="Zhang T."/>
            <person name="Song X."/>
            <person name="Zhang H."/>
            <person name="Dai N."/>
            <person name="Sheng W."/>
            <person name="Hou X."/>
            <person name="Wei L."/>
        </authorList>
    </citation>
    <scope>NUCLEOTIDE SEQUENCE</scope>
    <source>
        <strain evidence="7">G02</strain>
        <tissue evidence="7">Leaf</tissue>
    </source>
</reference>
<protein>
    <submittedName>
        <fullName evidence="7">tRNA modification GTPase MnmE</fullName>
    </submittedName>
</protein>
<evidence type="ECO:0000256" key="4">
    <source>
        <dbReference type="ARBA" id="ARBA00023134"/>
    </source>
</evidence>
<dbReference type="GO" id="GO:0005525">
    <property type="term" value="F:GTP binding"/>
    <property type="evidence" value="ECO:0007669"/>
    <property type="project" value="UniProtKB-KW"/>
</dbReference>
<dbReference type="HAMAP" id="MF_00379">
    <property type="entry name" value="GTPase_MnmE"/>
    <property type="match status" value="1"/>
</dbReference>
<keyword evidence="3 5" id="KW-0547">Nucleotide-binding</keyword>
<dbReference type="InterPro" id="IPR025867">
    <property type="entry name" value="MnmE_helical"/>
</dbReference>
<evidence type="ECO:0000256" key="5">
    <source>
        <dbReference type="RuleBase" id="RU003313"/>
    </source>
</evidence>
<comment type="similarity">
    <text evidence="1 5">Belongs to the TRAFAC class TrmE-Era-EngA-EngB-Septin-like GTPase superfamily. TrmE GTPase family.</text>
</comment>
<dbReference type="NCBIfam" id="TIGR00450">
    <property type="entry name" value="mnmE_trmE_thdF"/>
    <property type="match status" value="1"/>
</dbReference>
<dbReference type="EMBL" id="JACGWJ010000023">
    <property type="protein sequence ID" value="KAL0325049.1"/>
    <property type="molecule type" value="Genomic_DNA"/>
</dbReference>
<keyword evidence="2 5" id="KW-0819">tRNA processing</keyword>
<reference evidence="7" key="2">
    <citation type="journal article" date="2024" name="Plant">
        <title>Genomic evolution and insights into agronomic trait innovations of Sesamum species.</title>
        <authorList>
            <person name="Miao H."/>
            <person name="Wang L."/>
            <person name="Qu L."/>
            <person name="Liu H."/>
            <person name="Sun Y."/>
            <person name="Le M."/>
            <person name="Wang Q."/>
            <person name="Wei S."/>
            <person name="Zheng Y."/>
            <person name="Lin W."/>
            <person name="Duan Y."/>
            <person name="Cao H."/>
            <person name="Xiong S."/>
            <person name="Wang X."/>
            <person name="Wei L."/>
            <person name="Li C."/>
            <person name="Ma Q."/>
            <person name="Ju M."/>
            <person name="Zhao R."/>
            <person name="Li G."/>
            <person name="Mu C."/>
            <person name="Tian Q."/>
            <person name="Mei H."/>
            <person name="Zhang T."/>
            <person name="Gao T."/>
            <person name="Zhang H."/>
        </authorList>
    </citation>
    <scope>NUCLEOTIDE SEQUENCE</scope>
    <source>
        <strain evidence="7">G02</strain>
    </source>
</reference>
<dbReference type="SUPFAM" id="SSF52540">
    <property type="entry name" value="P-loop containing nucleoside triphosphate hydrolases"/>
    <property type="match status" value="1"/>
</dbReference>
<dbReference type="CDD" id="cd04164">
    <property type="entry name" value="trmE"/>
    <property type="match status" value="1"/>
</dbReference>
<dbReference type="InterPro" id="IPR027368">
    <property type="entry name" value="MnmE_dom2"/>
</dbReference>
<dbReference type="Gene3D" id="3.40.50.300">
    <property type="entry name" value="P-loop containing nucleotide triphosphate hydrolases"/>
    <property type="match status" value="1"/>
</dbReference>
<dbReference type="InterPro" id="IPR018948">
    <property type="entry name" value="GTP-bd_TrmE_N"/>
</dbReference>
<dbReference type="GO" id="GO:0002098">
    <property type="term" value="P:tRNA wobble uridine modification"/>
    <property type="evidence" value="ECO:0007669"/>
    <property type="project" value="TreeGrafter"/>
</dbReference>
<dbReference type="Pfam" id="PF10396">
    <property type="entry name" value="TrmE_N"/>
    <property type="match status" value="1"/>
</dbReference>
<dbReference type="GO" id="GO:0003924">
    <property type="term" value="F:GTPase activity"/>
    <property type="evidence" value="ECO:0007669"/>
    <property type="project" value="InterPro"/>
</dbReference>
<dbReference type="Gene3D" id="3.30.1360.120">
    <property type="entry name" value="Probable tRNA modification gtpase trme, domain 1"/>
    <property type="match status" value="1"/>
</dbReference>
<dbReference type="Pfam" id="PF12631">
    <property type="entry name" value="MnmE_helical"/>
    <property type="match status" value="1"/>
</dbReference>
<evidence type="ECO:0000259" key="6">
    <source>
        <dbReference type="PROSITE" id="PS51709"/>
    </source>
</evidence>
<dbReference type="GO" id="GO:0030488">
    <property type="term" value="P:tRNA methylation"/>
    <property type="evidence" value="ECO:0007669"/>
    <property type="project" value="TreeGrafter"/>
</dbReference>
<dbReference type="PANTHER" id="PTHR42714">
    <property type="entry name" value="TRNA MODIFICATION GTPASE GTPBP3"/>
    <property type="match status" value="1"/>
</dbReference>
<name>A0AAW2M0V3_SESRA</name>
<comment type="caution">
    <text evidence="7">The sequence shown here is derived from an EMBL/GenBank/DDBJ whole genome shotgun (WGS) entry which is preliminary data.</text>
</comment>
<gene>
    <name evidence="7" type="ORF">Sradi_5074200</name>
</gene>
<evidence type="ECO:0000256" key="2">
    <source>
        <dbReference type="ARBA" id="ARBA00022694"/>
    </source>
</evidence>
<proteinExistence type="inferred from homology"/>
<dbReference type="Pfam" id="PF01926">
    <property type="entry name" value="MMR_HSR1"/>
    <property type="match status" value="1"/>
</dbReference>
<feature type="domain" description="TrmE-type G" evidence="6">
    <location>
        <begin position="225"/>
        <end position="392"/>
    </location>
</feature>
<keyword evidence="4 5" id="KW-0342">GTP-binding</keyword>
<evidence type="ECO:0000256" key="3">
    <source>
        <dbReference type="ARBA" id="ARBA00022741"/>
    </source>
</evidence>
<dbReference type="Gene3D" id="1.20.120.430">
    <property type="entry name" value="tRNA modification GTPase MnmE domain 2"/>
    <property type="match status" value="1"/>
</dbReference>
<evidence type="ECO:0000313" key="7">
    <source>
        <dbReference type="EMBL" id="KAL0325049.1"/>
    </source>
</evidence>
<dbReference type="AlphaFoldDB" id="A0AAW2M0V3"/>
<sequence>MLVLKKDERLGNGEVSCAEPVLSSSTIAAIVTSLGGPPGAVGIIRLSGPSAVSIAARLSMVVLDSHGNVIDEVLVVPMLSPKSYTREDVVELQCHGSEVCLRRVLRACLDAGARLADPGEFTLRAFLNGRLDLSQAENVGKLISAKSTAAADAALAGIQGGFSSMVKSLRAQCIELLTEIEARLDFDDEMPPLDFNLVIDKIHKMLQEVDNALETANYDKLLQSGVQIAIVGRPNVGKSSLLNAWSKSERAIVTNIAGTTRDIVEANISVGGIPVTLLDTAGIRDTDDVVEKIGVERSEAVATSADVVVMAVSAADGWTSEDERLLERIQSNKSASSSTSPVVLVVNKIDCASSSCEWVDALSCSFNKHVFTCAVTGQGLSDLESAIVELVGLDKIPAGGRKWTVNQRQCEQLVRAREAFLRLQSSIEEEIPLDFWTIDLREAALALGQISGEDISEEVLSNIFGKFCIGK</sequence>
<accession>A0AAW2M0V3</accession>
<dbReference type="InterPro" id="IPR027417">
    <property type="entry name" value="P-loop_NTPase"/>
</dbReference>
<dbReference type="InterPro" id="IPR005225">
    <property type="entry name" value="Small_GTP-bd"/>
</dbReference>
<dbReference type="CDD" id="cd14858">
    <property type="entry name" value="TrmE_N"/>
    <property type="match status" value="1"/>
</dbReference>
<dbReference type="InterPro" id="IPR031168">
    <property type="entry name" value="G_TrmE"/>
</dbReference>
<organism evidence="7">
    <name type="scientific">Sesamum radiatum</name>
    <name type="common">Black benniseed</name>
    <dbReference type="NCBI Taxonomy" id="300843"/>
    <lineage>
        <taxon>Eukaryota</taxon>
        <taxon>Viridiplantae</taxon>
        <taxon>Streptophyta</taxon>
        <taxon>Embryophyta</taxon>
        <taxon>Tracheophyta</taxon>
        <taxon>Spermatophyta</taxon>
        <taxon>Magnoliopsida</taxon>
        <taxon>eudicotyledons</taxon>
        <taxon>Gunneridae</taxon>
        <taxon>Pentapetalae</taxon>
        <taxon>asterids</taxon>
        <taxon>lamiids</taxon>
        <taxon>Lamiales</taxon>
        <taxon>Pedaliaceae</taxon>
        <taxon>Sesamum</taxon>
    </lineage>
</organism>
<dbReference type="PROSITE" id="PS51709">
    <property type="entry name" value="G_TRME"/>
    <property type="match status" value="1"/>
</dbReference>
<dbReference type="InterPro" id="IPR027266">
    <property type="entry name" value="TrmE/GcvT-like"/>
</dbReference>
<dbReference type="InterPro" id="IPR006073">
    <property type="entry name" value="GTP-bd"/>
</dbReference>
<dbReference type="InterPro" id="IPR004520">
    <property type="entry name" value="GTPase_MnmE"/>
</dbReference>
<evidence type="ECO:0000256" key="1">
    <source>
        <dbReference type="ARBA" id="ARBA00011043"/>
    </source>
</evidence>
<dbReference type="FunFam" id="3.40.50.300:FF:000494">
    <property type="entry name" value="tRNA modification GTPase MnmE"/>
    <property type="match status" value="1"/>
</dbReference>